<gene>
    <name evidence="1" type="ORF">BKCO1_5000237</name>
</gene>
<comment type="caution">
    <text evidence="1">The sequence shown here is derived from an EMBL/GenBank/DDBJ whole genome shotgun (WGS) entry which is preliminary data.</text>
</comment>
<dbReference type="AlphaFoldDB" id="A0A1J9RBX4"/>
<name>A0A1J9RBX4_9PEZI</name>
<protein>
    <submittedName>
        <fullName evidence="1">Nonselective cation channel</fullName>
    </submittedName>
</protein>
<evidence type="ECO:0000313" key="2">
    <source>
        <dbReference type="Proteomes" id="UP000183809"/>
    </source>
</evidence>
<reference evidence="1 2" key="1">
    <citation type="submission" date="2016-10" db="EMBL/GenBank/DDBJ databases">
        <title>Proteomics and genomics reveal pathogen-plant mechanisms compatible with a hemibiotrophic lifestyle of Diplodia corticola.</title>
        <authorList>
            <person name="Fernandes I."/>
            <person name="De Jonge R."/>
            <person name="Van De Peer Y."/>
            <person name="Devreese B."/>
            <person name="Alves A."/>
            <person name="Esteves A.C."/>
        </authorList>
    </citation>
    <scope>NUCLEOTIDE SEQUENCE [LARGE SCALE GENOMIC DNA]</scope>
    <source>
        <strain evidence="1 2">CBS 112549</strain>
    </source>
</reference>
<dbReference type="GeneID" id="31017092"/>
<evidence type="ECO:0000313" key="1">
    <source>
        <dbReference type="EMBL" id="OJD37961.1"/>
    </source>
</evidence>
<dbReference type="EMBL" id="MNUE01000005">
    <property type="protein sequence ID" value="OJD37961.1"/>
    <property type="molecule type" value="Genomic_DNA"/>
</dbReference>
<accession>A0A1J9RBX4</accession>
<sequence length="102" mass="11522">MCRTHLYQSSLCGHCWLQLASRCHADRDLTNCCQYQPDAVNWVNRLPPHRRKLVAVLCPKCMLGSRYDRQLSLMVYGIHHGIKFGAGPSRVDAGCDCLCAVM</sequence>
<dbReference type="Proteomes" id="UP000183809">
    <property type="component" value="Unassembled WGS sequence"/>
</dbReference>
<dbReference type="OrthoDB" id="406152at2759"/>
<dbReference type="RefSeq" id="XP_020133989.1">
    <property type="nucleotide sequence ID" value="XM_020276831.1"/>
</dbReference>
<proteinExistence type="predicted"/>
<keyword evidence="2" id="KW-1185">Reference proteome</keyword>
<organism evidence="1 2">
    <name type="scientific">Diplodia corticola</name>
    <dbReference type="NCBI Taxonomy" id="236234"/>
    <lineage>
        <taxon>Eukaryota</taxon>
        <taxon>Fungi</taxon>
        <taxon>Dikarya</taxon>
        <taxon>Ascomycota</taxon>
        <taxon>Pezizomycotina</taxon>
        <taxon>Dothideomycetes</taxon>
        <taxon>Dothideomycetes incertae sedis</taxon>
        <taxon>Botryosphaeriales</taxon>
        <taxon>Botryosphaeriaceae</taxon>
        <taxon>Diplodia</taxon>
    </lineage>
</organism>